<dbReference type="InterPro" id="IPR010610">
    <property type="entry name" value="EryCIII-like_C"/>
</dbReference>
<gene>
    <name evidence="3" type="ORF">GCM10022236_25370</name>
</gene>
<dbReference type="SUPFAM" id="SSF53756">
    <property type="entry name" value="UDP-Glycosyltransferase/glycogen phosphorylase"/>
    <property type="match status" value="1"/>
</dbReference>
<dbReference type="Pfam" id="PF06722">
    <property type="entry name" value="EryCIII-like_C"/>
    <property type="match status" value="1"/>
</dbReference>
<keyword evidence="1" id="KW-0808">Transferase</keyword>
<comment type="caution">
    <text evidence="3">The sequence shown here is derived from an EMBL/GenBank/DDBJ whole genome shotgun (WGS) entry which is preliminary data.</text>
</comment>
<dbReference type="EMBL" id="BAABAB010000017">
    <property type="protein sequence ID" value="GAA3621959.1"/>
    <property type="molecule type" value="Genomic_DNA"/>
</dbReference>
<evidence type="ECO:0000313" key="3">
    <source>
        <dbReference type="EMBL" id="GAA3621959.1"/>
    </source>
</evidence>
<dbReference type="PROSITE" id="PS00375">
    <property type="entry name" value="UDPGT"/>
    <property type="match status" value="1"/>
</dbReference>
<dbReference type="InterPro" id="IPR050426">
    <property type="entry name" value="Glycosyltransferase_28"/>
</dbReference>
<dbReference type="InterPro" id="IPR035595">
    <property type="entry name" value="UDP_glycos_trans_CS"/>
</dbReference>
<evidence type="ECO:0000256" key="1">
    <source>
        <dbReference type="ARBA" id="ARBA00022679"/>
    </source>
</evidence>
<keyword evidence="4" id="KW-1185">Reference proteome</keyword>
<dbReference type="Proteomes" id="UP001501490">
    <property type="component" value="Unassembled WGS sequence"/>
</dbReference>
<name>A0ABP6ZYT3_9ACTN</name>
<feature type="domain" description="Erythromycin biosynthesis protein CIII-like C-terminal" evidence="2">
    <location>
        <begin position="240"/>
        <end position="375"/>
    </location>
</feature>
<reference evidence="4" key="1">
    <citation type="journal article" date="2019" name="Int. J. Syst. Evol. Microbiol.">
        <title>The Global Catalogue of Microorganisms (GCM) 10K type strain sequencing project: providing services to taxonomists for standard genome sequencing and annotation.</title>
        <authorList>
            <consortium name="The Broad Institute Genomics Platform"/>
            <consortium name="The Broad Institute Genome Sequencing Center for Infectious Disease"/>
            <person name="Wu L."/>
            <person name="Ma J."/>
        </authorList>
    </citation>
    <scope>NUCLEOTIDE SEQUENCE [LARGE SCALE GENOMIC DNA]</scope>
    <source>
        <strain evidence="4">JCM 16929</strain>
    </source>
</reference>
<dbReference type="PANTHER" id="PTHR48050">
    <property type="entry name" value="STEROL 3-BETA-GLUCOSYLTRANSFERASE"/>
    <property type="match status" value="1"/>
</dbReference>
<evidence type="ECO:0000313" key="4">
    <source>
        <dbReference type="Proteomes" id="UP001501490"/>
    </source>
</evidence>
<dbReference type="RefSeq" id="WP_344805013.1">
    <property type="nucleotide sequence ID" value="NZ_BAABAB010000017.1"/>
</dbReference>
<organism evidence="3 4">
    <name type="scientific">Microlunatus ginsengisoli</name>
    <dbReference type="NCBI Taxonomy" id="363863"/>
    <lineage>
        <taxon>Bacteria</taxon>
        <taxon>Bacillati</taxon>
        <taxon>Actinomycetota</taxon>
        <taxon>Actinomycetes</taxon>
        <taxon>Propionibacteriales</taxon>
        <taxon>Propionibacteriaceae</taxon>
        <taxon>Microlunatus</taxon>
    </lineage>
</organism>
<sequence length="390" mass="40662">MRLLFSCTPLTGHLLPLLPLARAAARAGHEVVIASGPDLCAEIERQGFAAWPVGPSMAEIRALMAGTVPEPGTAPGPERVFASALGMFIRPSGSRAVELRLRAEDWRPDVVVQEPYELGAGFVQPATGRRIVHGLGADYPRFADFVAMGHGQLSAMLGLPDPHRAYLDAPYLDPFPARLQPPVRPWRDIRPIRPEAGIPVTGAADSGATLPESFRRLPYERTVYLTLGTVFTAIERWRALLAGVASLPVNVVATTGPGLDPAELGSLPTNVAAECFVPQALILPHCSAVVCHAGAGTVLGALSAGLPLVLLPAGADQFQNAAAVVRAGAGIMLAPEEVSAATVAAAVRTVLDDAARRDAARLLGRDLAALPSADDALADVLSEARATVSG</sequence>
<dbReference type="Gene3D" id="3.40.50.2000">
    <property type="entry name" value="Glycogen Phosphorylase B"/>
    <property type="match status" value="2"/>
</dbReference>
<proteinExistence type="predicted"/>
<accession>A0ABP6ZYT3</accession>
<protein>
    <submittedName>
        <fullName evidence="3">Glycosyltransferase</fullName>
    </submittedName>
</protein>
<dbReference type="PANTHER" id="PTHR48050:SF13">
    <property type="entry name" value="STEROL 3-BETA-GLUCOSYLTRANSFERASE UGT80A2"/>
    <property type="match status" value="1"/>
</dbReference>
<evidence type="ECO:0000259" key="2">
    <source>
        <dbReference type="Pfam" id="PF06722"/>
    </source>
</evidence>